<evidence type="ECO:0000256" key="1">
    <source>
        <dbReference type="SAM" id="Phobius"/>
    </source>
</evidence>
<dbReference type="KEGG" id="tep:TepRe1_0925"/>
<evidence type="ECO:0000313" key="2">
    <source>
        <dbReference type="EMBL" id="CDI40540.1"/>
    </source>
</evidence>
<keyword evidence="1" id="KW-0812">Transmembrane</keyword>
<feature type="transmembrane region" description="Helical" evidence="1">
    <location>
        <begin position="44"/>
        <end position="64"/>
    </location>
</feature>
<feature type="transmembrane region" description="Helical" evidence="1">
    <location>
        <begin position="6"/>
        <end position="24"/>
    </location>
</feature>
<feature type="transmembrane region" description="Helical" evidence="1">
    <location>
        <begin position="104"/>
        <end position="124"/>
    </location>
</feature>
<feature type="transmembrane region" description="Helical" evidence="1">
    <location>
        <begin position="191"/>
        <end position="217"/>
    </location>
</feature>
<keyword evidence="1" id="KW-0472">Membrane</keyword>
<feature type="transmembrane region" description="Helical" evidence="1">
    <location>
        <begin position="158"/>
        <end position="179"/>
    </location>
</feature>
<sequence>MNIFSTRETAIIIWAIVIIIVMLLNKEIRKSVGNIVKMIFLTKIIQPFIGIMIYLSIILLSFFKLGLVRYINLKEVLLWVLFSGVPLCYGVVNKEPNKDYIEEIIKDNIKFIILLEFIISTFTFPLKIELIIVPVFTFLFLLEIVSDMKEEYKDVNKLISYILSISGFIILYKSFSIAVKNYTELNYIESLISISTPIILSILYIPLIFIFGIIFNYNNIFYRLQIKLKYKYIKLKSGRFQKYDYKVEKVEDISNGLAKRKSIMLILKEKYEYKDIENICMEQFDLYNYKNDVVWVYVATSKESYIISNWIVQSQWINPKLDSRWRPGEINGVNRNGILFRYNDSSYETENYHKVNTFKENKFLLINNFKLYDEISGKVDMLLNLFKNGNYKDFFKLCRRYESDISKIYFKYGNIGISKDIDFEEYLQEFQNYITSVSNIILYALDESREVNNKKYLINMIIRDLHNIIPKVEDGKSYWMNKFNITVDEYEQAVFIE</sequence>
<keyword evidence="3" id="KW-1185">Reference proteome</keyword>
<gene>
    <name evidence="2" type="ordered locus">TEPIRE1_1007</name>
</gene>
<dbReference type="KEGG" id="tae:TepiRe1_1007"/>
<dbReference type="OrthoDB" id="2968715at2"/>
<dbReference type="eggNOG" id="ENOG503125V">
    <property type="taxonomic scope" value="Bacteria"/>
</dbReference>
<proteinExistence type="predicted"/>
<keyword evidence="1" id="KW-1133">Transmembrane helix</keyword>
<organism evidence="2 3">
    <name type="scientific">Tepidanaerobacter acetatoxydans (strain DSM 21804 / JCM 16047 / Re1)</name>
    <dbReference type="NCBI Taxonomy" id="1209989"/>
    <lineage>
        <taxon>Bacteria</taxon>
        <taxon>Bacillati</taxon>
        <taxon>Bacillota</taxon>
        <taxon>Clostridia</taxon>
        <taxon>Thermosediminibacterales</taxon>
        <taxon>Tepidanaerobacteraceae</taxon>
        <taxon>Tepidanaerobacter</taxon>
    </lineage>
</organism>
<dbReference type="AlphaFoldDB" id="F4LXJ0"/>
<protein>
    <submittedName>
        <fullName evidence="2">Uncharacterized protein</fullName>
    </submittedName>
</protein>
<dbReference type="EMBL" id="HF563609">
    <property type="protein sequence ID" value="CDI40540.1"/>
    <property type="molecule type" value="Genomic_DNA"/>
</dbReference>
<dbReference type="HOGENOM" id="CLU_548496_0_0_9"/>
<evidence type="ECO:0000313" key="3">
    <source>
        <dbReference type="Proteomes" id="UP000010802"/>
    </source>
</evidence>
<dbReference type="RefSeq" id="WP_013778015.1">
    <property type="nucleotide sequence ID" value="NC_015519.1"/>
</dbReference>
<reference evidence="3" key="1">
    <citation type="journal article" date="2013" name="Genome Announc.">
        <title>First genome sequence of a syntrophic acetate-oxidizing bacterium, Tepidanaerobacter acetatoxydans strain Re1.</title>
        <authorList>
            <person name="Manzoor S."/>
            <person name="Bongcam-Rudloff E."/>
            <person name="Schnurer A."/>
            <person name="Muller B."/>
        </authorList>
    </citation>
    <scope>NUCLEOTIDE SEQUENCE [LARGE SCALE GENOMIC DNA]</scope>
    <source>
        <strain evidence="3">Re1</strain>
    </source>
</reference>
<accession>F4LXJ0</accession>
<feature type="transmembrane region" description="Helical" evidence="1">
    <location>
        <begin position="76"/>
        <end position="92"/>
    </location>
</feature>
<name>F4LXJ0_TEPAE</name>
<dbReference type="Proteomes" id="UP000010802">
    <property type="component" value="Chromosome"/>
</dbReference>